<accession>A0A518HXA3</accession>
<evidence type="ECO:0000313" key="2">
    <source>
        <dbReference type="EMBL" id="QDV45489.1"/>
    </source>
</evidence>
<evidence type="ECO:0000313" key="3">
    <source>
        <dbReference type="Proteomes" id="UP000319004"/>
    </source>
</evidence>
<dbReference type="EMBL" id="CP037423">
    <property type="protein sequence ID" value="QDV45489.1"/>
    <property type="molecule type" value="Genomic_DNA"/>
</dbReference>
<dbReference type="Proteomes" id="UP000319004">
    <property type="component" value="Chromosome"/>
</dbReference>
<gene>
    <name evidence="2" type="ORF">Enr13x_53680</name>
</gene>
<dbReference type="AlphaFoldDB" id="A0A518HXA3"/>
<proteinExistence type="predicted"/>
<dbReference type="Pfam" id="PF05050">
    <property type="entry name" value="Methyltransf_21"/>
    <property type="match status" value="1"/>
</dbReference>
<dbReference type="InterPro" id="IPR006342">
    <property type="entry name" value="FkbM_mtfrase"/>
</dbReference>
<dbReference type="Gene3D" id="3.40.50.150">
    <property type="entry name" value="Vaccinia Virus protein VP39"/>
    <property type="match status" value="1"/>
</dbReference>
<dbReference type="PANTHER" id="PTHR34203">
    <property type="entry name" value="METHYLTRANSFERASE, FKBM FAMILY PROTEIN"/>
    <property type="match status" value="1"/>
</dbReference>
<dbReference type="RefSeq" id="WP_145389639.1">
    <property type="nucleotide sequence ID" value="NZ_CP037423.1"/>
</dbReference>
<feature type="domain" description="Methyltransferase FkbM" evidence="1">
    <location>
        <begin position="60"/>
        <end position="216"/>
    </location>
</feature>
<dbReference type="InterPro" id="IPR052514">
    <property type="entry name" value="SAM-dependent_MTase"/>
</dbReference>
<dbReference type="SUPFAM" id="SSF53335">
    <property type="entry name" value="S-adenosyl-L-methionine-dependent methyltransferases"/>
    <property type="match status" value="1"/>
</dbReference>
<dbReference type="PANTHER" id="PTHR34203:SF15">
    <property type="entry name" value="SLL1173 PROTEIN"/>
    <property type="match status" value="1"/>
</dbReference>
<protein>
    <recommendedName>
        <fullName evidence="1">Methyltransferase FkbM domain-containing protein</fullName>
    </recommendedName>
</protein>
<dbReference type="InterPro" id="IPR029063">
    <property type="entry name" value="SAM-dependent_MTases_sf"/>
</dbReference>
<dbReference type="NCBIfam" id="TIGR01444">
    <property type="entry name" value="fkbM_fam"/>
    <property type="match status" value="1"/>
</dbReference>
<sequence length="278" mass="31324">MERVTDLGHWNQLVKGRDGWFLVNANDMYIGRSLIKYGEFSPGEMKLFRQIVKPGDVVAEIGANIGSHTVGLAQQVQRQGRILAFEPQPVVFQNLCANLALNGLTHVDPFHCGLGADPATTVVPDIRYEQEGNFGGFSLSTRYRQGTPVQVKRFDDVFRFPRLNLIKIDVEGMEEAVLRGARGSIERFKPVLYVENDRVEQSEPLIRLIMELGYRLWWHTPPLFSDDNFFGDRENIFGNIASLNVVCFHQSVPVVLNGFQEIVDPEKHPLGKDRDGGG</sequence>
<evidence type="ECO:0000259" key="1">
    <source>
        <dbReference type="Pfam" id="PF05050"/>
    </source>
</evidence>
<dbReference type="KEGG" id="snep:Enr13x_53680"/>
<reference evidence="2 3" key="1">
    <citation type="submission" date="2019-03" db="EMBL/GenBank/DDBJ databases">
        <title>Deep-cultivation of Planctomycetes and their phenomic and genomic characterization uncovers novel biology.</title>
        <authorList>
            <person name="Wiegand S."/>
            <person name="Jogler M."/>
            <person name="Boedeker C."/>
            <person name="Pinto D."/>
            <person name="Vollmers J."/>
            <person name="Rivas-Marin E."/>
            <person name="Kohn T."/>
            <person name="Peeters S.H."/>
            <person name="Heuer A."/>
            <person name="Rast P."/>
            <person name="Oberbeckmann S."/>
            <person name="Bunk B."/>
            <person name="Jeske O."/>
            <person name="Meyerdierks A."/>
            <person name="Storesund J.E."/>
            <person name="Kallscheuer N."/>
            <person name="Luecker S."/>
            <person name="Lage O.M."/>
            <person name="Pohl T."/>
            <person name="Merkel B.J."/>
            <person name="Hornburger P."/>
            <person name="Mueller R.-W."/>
            <person name="Bruemmer F."/>
            <person name="Labrenz M."/>
            <person name="Spormann A.M."/>
            <person name="Op den Camp H."/>
            <person name="Overmann J."/>
            <person name="Amann R."/>
            <person name="Jetten M.S.M."/>
            <person name="Mascher T."/>
            <person name="Medema M.H."/>
            <person name="Devos D.P."/>
            <person name="Kaster A.-K."/>
            <person name="Ovreas L."/>
            <person name="Rohde M."/>
            <person name="Galperin M.Y."/>
            <person name="Jogler C."/>
        </authorList>
    </citation>
    <scope>NUCLEOTIDE SEQUENCE [LARGE SCALE GENOMIC DNA]</scope>
    <source>
        <strain evidence="2 3">Enr13</strain>
    </source>
</reference>
<keyword evidence="3" id="KW-1185">Reference proteome</keyword>
<organism evidence="2 3">
    <name type="scientific">Stieleria neptunia</name>
    <dbReference type="NCBI Taxonomy" id="2527979"/>
    <lineage>
        <taxon>Bacteria</taxon>
        <taxon>Pseudomonadati</taxon>
        <taxon>Planctomycetota</taxon>
        <taxon>Planctomycetia</taxon>
        <taxon>Pirellulales</taxon>
        <taxon>Pirellulaceae</taxon>
        <taxon>Stieleria</taxon>
    </lineage>
</organism>
<dbReference type="OrthoDB" id="261740at2"/>
<name>A0A518HXA3_9BACT</name>